<gene>
    <name evidence="2" type="ORF">W97_02885</name>
</gene>
<sequence>MPKVKKKNAAISQEALHKIVKMYSQDQWLVSTWRNLSAEGVRLGFINPSDLNEFEVLPKDRVGKMDAELKAAYRRLPSARAPLVHPTWERDGQWRIVLEIPLEVRKETNLPRRWKLRTPFKEDSPEPFAHNIKVEETSVHRNPGDGLPSDYESDFDASMESASDTEDDVDEEDVIEVDEYFDAEDDVDTPERAEVIVITDSEASDDSDDCFVVVDSELLPCDASETLTSGL</sequence>
<dbReference type="GeneID" id="19900196"/>
<name>R7YP41_CONA1</name>
<dbReference type="Proteomes" id="UP000016924">
    <property type="component" value="Unassembled WGS sequence"/>
</dbReference>
<dbReference type="RefSeq" id="XP_007778974.1">
    <property type="nucleotide sequence ID" value="XM_007780784.1"/>
</dbReference>
<reference evidence="3" key="1">
    <citation type="submission" date="2012-06" db="EMBL/GenBank/DDBJ databases">
        <title>The genome sequence of Coniosporium apollinis CBS 100218.</title>
        <authorList>
            <consortium name="The Broad Institute Genome Sequencing Platform"/>
            <person name="Cuomo C."/>
            <person name="Gorbushina A."/>
            <person name="Noack S."/>
            <person name="Walker B."/>
            <person name="Young S.K."/>
            <person name="Zeng Q."/>
            <person name="Gargeya S."/>
            <person name="Fitzgerald M."/>
            <person name="Haas B."/>
            <person name="Abouelleil A."/>
            <person name="Alvarado L."/>
            <person name="Arachchi H.M."/>
            <person name="Berlin A.M."/>
            <person name="Chapman S.B."/>
            <person name="Goldberg J."/>
            <person name="Griggs A."/>
            <person name="Gujja S."/>
            <person name="Hansen M."/>
            <person name="Howarth C."/>
            <person name="Imamovic A."/>
            <person name="Larimer J."/>
            <person name="McCowan C."/>
            <person name="Montmayeur A."/>
            <person name="Murphy C."/>
            <person name="Neiman D."/>
            <person name="Pearson M."/>
            <person name="Priest M."/>
            <person name="Roberts A."/>
            <person name="Saif S."/>
            <person name="Shea T."/>
            <person name="Sisk P."/>
            <person name="Sykes S."/>
            <person name="Wortman J."/>
            <person name="Nusbaum C."/>
            <person name="Birren B."/>
        </authorList>
    </citation>
    <scope>NUCLEOTIDE SEQUENCE [LARGE SCALE GENOMIC DNA]</scope>
    <source>
        <strain evidence="3">CBS 100218</strain>
    </source>
</reference>
<dbReference type="HOGENOM" id="CLU_1199739_0_0_1"/>
<dbReference type="EMBL" id="JH767564">
    <property type="protein sequence ID" value="EON63657.1"/>
    <property type="molecule type" value="Genomic_DNA"/>
</dbReference>
<feature type="region of interest" description="Disordered" evidence="1">
    <location>
        <begin position="126"/>
        <end position="172"/>
    </location>
</feature>
<keyword evidence="3" id="KW-1185">Reference proteome</keyword>
<accession>R7YP41</accession>
<dbReference type="AlphaFoldDB" id="R7YP41"/>
<proteinExistence type="predicted"/>
<protein>
    <submittedName>
        <fullName evidence="2">Uncharacterized protein</fullName>
    </submittedName>
</protein>
<feature type="compositionally biased region" description="Acidic residues" evidence="1">
    <location>
        <begin position="151"/>
        <end position="172"/>
    </location>
</feature>
<organism evidence="2 3">
    <name type="scientific">Coniosporium apollinis (strain CBS 100218)</name>
    <name type="common">Rock-inhabiting black yeast</name>
    <dbReference type="NCBI Taxonomy" id="1168221"/>
    <lineage>
        <taxon>Eukaryota</taxon>
        <taxon>Fungi</taxon>
        <taxon>Dikarya</taxon>
        <taxon>Ascomycota</taxon>
        <taxon>Pezizomycotina</taxon>
        <taxon>Dothideomycetes</taxon>
        <taxon>Dothideomycetes incertae sedis</taxon>
        <taxon>Coniosporium</taxon>
    </lineage>
</organism>
<evidence type="ECO:0000313" key="3">
    <source>
        <dbReference type="Proteomes" id="UP000016924"/>
    </source>
</evidence>
<evidence type="ECO:0000256" key="1">
    <source>
        <dbReference type="SAM" id="MobiDB-lite"/>
    </source>
</evidence>
<feature type="compositionally biased region" description="Basic and acidic residues" evidence="1">
    <location>
        <begin position="132"/>
        <end position="143"/>
    </location>
</feature>
<evidence type="ECO:0000313" key="2">
    <source>
        <dbReference type="EMBL" id="EON63657.1"/>
    </source>
</evidence>